<gene>
    <name evidence="2" type="ORF">PECAL_4P00670</name>
</gene>
<evidence type="ECO:0000313" key="2">
    <source>
        <dbReference type="EMBL" id="CAH0372907.1"/>
    </source>
</evidence>
<dbReference type="Proteomes" id="UP000789595">
    <property type="component" value="Unassembled WGS sequence"/>
</dbReference>
<dbReference type="EMBL" id="CAKKNE010000004">
    <property type="protein sequence ID" value="CAH0372907.1"/>
    <property type="molecule type" value="Genomic_DNA"/>
</dbReference>
<dbReference type="AlphaFoldDB" id="A0A8J2WXX5"/>
<proteinExistence type="predicted"/>
<organism evidence="2 3">
    <name type="scientific">Pelagomonas calceolata</name>
    <dbReference type="NCBI Taxonomy" id="35677"/>
    <lineage>
        <taxon>Eukaryota</taxon>
        <taxon>Sar</taxon>
        <taxon>Stramenopiles</taxon>
        <taxon>Ochrophyta</taxon>
        <taxon>Pelagophyceae</taxon>
        <taxon>Pelagomonadales</taxon>
        <taxon>Pelagomonadaceae</taxon>
        <taxon>Pelagomonas</taxon>
    </lineage>
</organism>
<dbReference type="InterPro" id="IPR006652">
    <property type="entry name" value="Kelch_1"/>
</dbReference>
<feature type="compositionally biased region" description="Low complexity" evidence="1">
    <location>
        <begin position="24"/>
        <end position="47"/>
    </location>
</feature>
<name>A0A8J2WXX5_9STRA</name>
<reference evidence="2" key="1">
    <citation type="submission" date="2021-11" db="EMBL/GenBank/DDBJ databases">
        <authorList>
            <consortium name="Genoscope - CEA"/>
            <person name="William W."/>
        </authorList>
    </citation>
    <scope>NUCLEOTIDE SEQUENCE</scope>
</reference>
<dbReference type="InterPro" id="IPR015915">
    <property type="entry name" value="Kelch-typ_b-propeller"/>
</dbReference>
<accession>A0A8J2WXX5</accession>
<evidence type="ECO:0000313" key="3">
    <source>
        <dbReference type="Proteomes" id="UP000789595"/>
    </source>
</evidence>
<sequence length="512" mass="55538">MARKKSKAKQPKAKQQTRPPPPTVTRRPQRQAAQTQPPPVVARRPQRQAVQQIRTRSGTYWAAAALQRRRGAPLTTPASRVLFKTPDLFGHVCTLVGSTRQLAATSRAGSARSAEAKPRFVARYLYVIPLEGNNRTAPMVPQAGARLHLATETWEAVAAAEDNHEGEATAFIPTLHALRPAGRRGAQSLSFYAQGRLTDEPRSDSHFVFDAEASRWVRRPSINSSPALASGLYVFARLNDTLYVIGGVDNRVSPSSAVRRLDGDAWVDCAPLNRPRFAPSVCAVPNGLAVLGGFSTGEGDGGEEGLEATLTSERYDARSNTWTNGPNLVFFGHEGDVLTAAIGEDVFALEAHYVSGGAARLQRWRGDEIVRCASLAGNHHQLVDAPASAEPRTYSTNVLLADPKRNRLLAMDGLIDSDDAVTSSHVTIHAYDVELDAWSPLIHLEHPALGFTALRHGDRVFFPLRGEPQAGRETTAIGCLDLETDEWRRVGGSTALLDPRRGPLFCVGDAPE</sequence>
<keyword evidence="3" id="KW-1185">Reference proteome</keyword>
<feature type="compositionally biased region" description="Basic residues" evidence="1">
    <location>
        <begin position="1"/>
        <end position="12"/>
    </location>
</feature>
<dbReference type="SUPFAM" id="SSF117281">
    <property type="entry name" value="Kelch motif"/>
    <property type="match status" value="1"/>
</dbReference>
<dbReference type="PANTHER" id="PTHR45632:SF26">
    <property type="entry name" value="BTB DOMAIN-CONTAINING PROTEIN"/>
    <property type="match status" value="1"/>
</dbReference>
<protein>
    <submittedName>
        <fullName evidence="2">Uncharacterized protein</fullName>
    </submittedName>
</protein>
<dbReference type="Gene3D" id="2.120.10.80">
    <property type="entry name" value="Kelch-type beta propeller"/>
    <property type="match status" value="2"/>
</dbReference>
<dbReference type="PANTHER" id="PTHR45632">
    <property type="entry name" value="LD33804P"/>
    <property type="match status" value="1"/>
</dbReference>
<dbReference type="SMART" id="SM00612">
    <property type="entry name" value="Kelch"/>
    <property type="match status" value="1"/>
</dbReference>
<evidence type="ECO:0000256" key="1">
    <source>
        <dbReference type="SAM" id="MobiDB-lite"/>
    </source>
</evidence>
<feature type="region of interest" description="Disordered" evidence="1">
    <location>
        <begin position="1"/>
        <end position="47"/>
    </location>
</feature>
<comment type="caution">
    <text evidence="2">The sequence shown here is derived from an EMBL/GenBank/DDBJ whole genome shotgun (WGS) entry which is preliminary data.</text>
</comment>